<evidence type="ECO:0000313" key="2">
    <source>
        <dbReference type="Proteomes" id="UP000077202"/>
    </source>
</evidence>
<name>A0A176WRW1_MARPO</name>
<comment type="caution">
    <text evidence="1">The sequence shown here is derived from an EMBL/GenBank/DDBJ whole genome shotgun (WGS) entry which is preliminary data.</text>
</comment>
<reference evidence="1" key="1">
    <citation type="submission" date="2016-03" db="EMBL/GenBank/DDBJ databases">
        <title>Mechanisms controlling the formation of the plant cell surface in tip-growing cells are functionally conserved among land plants.</title>
        <authorList>
            <person name="Honkanen S."/>
            <person name="Jones V.A."/>
            <person name="Morieri G."/>
            <person name="Champion C."/>
            <person name="Hetherington A.J."/>
            <person name="Kelly S."/>
            <person name="Saint-Marcoux D."/>
            <person name="Proust H."/>
            <person name="Prescott H."/>
            <person name="Dolan L."/>
        </authorList>
    </citation>
    <scope>NUCLEOTIDE SEQUENCE [LARGE SCALE GENOMIC DNA]</scope>
    <source>
        <tissue evidence="1">Whole gametophyte</tissue>
    </source>
</reference>
<gene>
    <name evidence="1" type="ORF">AXG93_392s1320</name>
</gene>
<evidence type="ECO:0000313" key="1">
    <source>
        <dbReference type="EMBL" id="OAE35283.1"/>
    </source>
</evidence>
<keyword evidence="2" id="KW-1185">Reference proteome</keyword>
<dbReference type="Proteomes" id="UP000077202">
    <property type="component" value="Unassembled WGS sequence"/>
</dbReference>
<dbReference type="EMBL" id="LVLJ01000203">
    <property type="protein sequence ID" value="OAE35283.1"/>
    <property type="molecule type" value="Genomic_DNA"/>
</dbReference>
<accession>A0A176WRW1</accession>
<protein>
    <submittedName>
        <fullName evidence="1">Uncharacterized protein</fullName>
    </submittedName>
</protein>
<proteinExistence type="predicted"/>
<organism evidence="1 2">
    <name type="scientific">Marchantia polymorpha subsp. ruderalis</name>
    <dbReference type="NCBI Taxonomy" id="1480154"/>
    <lineage>
        <taxon>Eukaryota</taxon>
        <taxon>Viridiplantae</taxon>
        <taxon>Streptophyta</taxon>
        <taxon>Embryophyta</taxon>
        <taxon>Marchantiophyta</taxon>
        <taxon>Marchantiopsida</taxon>
        <taxon>Marchantiidae</taxon>
        <taxon>Marchantiales</taxon>
        <taxon>Marchantiaceae</taxon>
        <taxon>Marchantia</taxon>
    </lineage>
</organism>
<dbReference type="AlphaFoldDB" id="A0A176WRW1"/>
<sequence length="183" mass="20216">MERKQQSMYLYLISSQMSCSELCIFEKDRDEVRERSQVILVAHVSLKLTSAAAVGAPVQGRGATGCDRGRAGSIHVPVLSEREIASSNARAMTLLGMGDKCERKIAQTLTTLHGWQRVEQEQEEVMGRAWRLVGISAGVLIGEKVGRSRVEWEGSRRRALVVVVVQVGRRTRVGKERKTPAGT</sequence>